<dbReference type="AlphaFoldDB" id="Q39UQ9"/>
<accession>Q39UQ9</accession>
<feature type="region of interest" description="Disordered" evidence="1">
    <location>
        <begin position="72"/>
        <end position="97"/>
    </location>
</feature>
<dbReference type="HOGENOM" id="CLU_2342747_0_0_7"/>
<gene>
    <name evidence="2" type="ordered locus">Gmet_1784</name>
</gene>
<dbReference type="InterPro" id="IPR009061">
    <property type="entry name" value="DNA-bd_dom_put_sf"/>
</dbReference>
<evidence type="ECO:0000256" key="1">
    <source>
        <dbReference type="SAM" id="MobiDB-lite"/>
    </source>
</evidence>
<dbReference type="KEGG" id="gme:Gmet_1784"/>
<proteinExistence type="predicted"/>
<dbReference type="STRING" id="269799.Gmet_1784"/>
<dbReference type="GO" id="GO:0003677">
    <property type="term" value="F:DNA binding"/>
    <property type="evidence" value="ECO:0007669"/>
    <property type="project" value="UniProtKB-KW"/>
</dbReference>
<reference evidence="2 3" key="2">
    <citation type="journal article" date="2009" name="BMC Microbiol.">
        <title>The genome sequence of Geobacter metallireducens: features of metabolism, physiology and regulation common and dissimilar to Geobacter sulfurreducens.</title>
        <authorList>
            <person name="Aklujkar M."/>
            <person name="Krushkal J."/>
            <person name="DiBartolo G."/>
            <person name="Lapidus A."/>
            <person name="Land M.L."/>
            <person name="Lovley D.R."/>
        </authorList>
    </citation>
    <scope>NUCLEOTIDE SEQUENCE [LARGE SCALE GENOMIC DNA]</scope>
    <source>
        <strain evidence="3">ATCC 53774 / DSM 7210 / GS-15</strain>
    </source>
</reference>
<sequence>MMPDSFYPPSLPEVLTVEQLAERLQVSRATLFSWMQRDILIAGRHYFKQGRVLRFLWSSELVMELVVGSEARKNRRPVTGPVSPHPRKQSNPINWEY</sequence>
<evidence type="ECO:0000313" key="2">
    <source>
        <dbReference type="EMBL" id="ABB32015.1"/>
    </source>
</evidence>
<reference evidence="2 3" key="1">
    <citation type="submission" date="2005-10" db="EMBL/GenBank/DDBJ databases">
        <title>Complete sequence of Geobacter metallireducens GS-15.</title>
        <authorList>
            <consortium name="US DOE Joint Genome Institute"/>
            <person name="Copeland A."/>
            <person name="Lucas S."/>
            <person name="Lapidus A."/>
            <person name="Barry K."/>
            <person name="Detter J.C."/>
            <person name="Glavina T."/>
            <person name="Hammon N."/>
            <person name="Israni S."/>
            <person name="Pitluck S."/>
            <person name="Di Bartolo G."/>
            <person name="Chain P."/>
            <person name="Schmutz J."/>
            <person name="Larimer F."/>
            <person name="Land M."/>
            <person name="Kyrpides N."/>
            <person name="Ivanova N."/>
            <person name="Richardson P."/>
        </authorList>
    </citation>
    <scope>NUCLEOTIDE SEQUENCE [LARGE SCALE GENOMIC DNA]</scope>
    <source>
        <strain evidence="3">ATCC 53774 / DSM 7210 / GS-15</strain>
    </source>
</reference>
<keyword evidence="3" id="KW-1185">Reference proteome</keyword>
<dbReference type="EMBL" id="CP000148">
    <property type="protein sequence ID" value="ABB32015.1"/>
    <property type="molecule type" value="Genomic_DNA"/>
</dbReference>
<evidence type="ECO:0000313" key="3">
    <source>
        <dbReference type="Proteomes" id="UP000007073"/>
    </source>
</evidence>
<dbReference type="Proteomes" id="UP000007073">
    <property type="component" value="Chromosome"/>
</dbReference>
<name>Q39UQ9_GEOMG</name>
<keyword evidence="2" id="KW-0238">DNA-binding</keyword>
<protein>
    <submittedName>
        <fullName evidence="2">Helix-turn-helix DNA-binding protein, putative</fullName>
    </submittedName>
</protein>
<dbReference type="SUPFAM" id="SSF46955">
    <property type="entry name" value="Putative DNA-binding domain"/>
    <property type="match status" value="1"/>
</dbReference>
<organism evidence="2 3">
    <name type="scientific">Geobacter metallireducens (strain ATCC 53774 / DSM 7210 / GS-15)</name>
    <dbReference type="NCBI Taxonomy" id="269799"/>
    <lineage>
        <taxon>Bacteria</taxon>
        <taxon>Pseudomonadati</taxon>
        <taxon>Thermodesulfobacteriota</taxon>
        <taxon>Desulfuromonadia</taxon>
        <taxon>Geobacterales</taxon>
        <taxon>Geobacteraceae</taxon>
        <taxon>Geobacter</taxon>
    </lineage>
</organism>